<evidence type="ECO:0000256" key="2">
    <source>
        <dbReference type="ARBA" id="ARBA00022801"/>
    </source>
</evidence>
<reference evidence="4" key="2">
    <citation type="submission" date="2025-08" db="UniProtKB">
        <authorList>
            <consortium name="Ensembl"/>
        </authorList>
    </citation>
    <scope>IDENTIFICATION</scope>
</reference>
<dbReference type="Proteomes" id="UP000694563">
    <property type="component" value="Chromosome 4"/>
</dbReference>
<name>A0A8C3U7T1_CATUS</name>
<keyword evidence="5" id="KW-1185">Reference proteome</keyword>
<organism evidence="4 5">
    <name type="scientific">Catharus ustulatus</name>
    <name type="common">Russet-backed thrush</name>
    <name type="synonym">Hylocichla ustulatus</name>
    <dbReference type="NCBI Taxonomy" id="91951"/>
    <lineage>
        <taxon>Eukaryota</taxon>
        <taxon>Metazoa</taxon>
        <taxon>Chordata</taxon>
        <taxon>Craniata</taxon>
        <taxon>Vertebrata</taxon>
        <taxon>Euteleostomi</taxon>
        <taxon>Archelosauria</taxon>
        <taxon>Archosauria</taxon>
        <taxon>Dinosauria</taxon>
        <taxon>Saurischia</taxon>
        <taxon>Theropoda</taxon>
        <taxon>Coelurosauria</taxon>
        <taxon>Aves</taxon>
        <taxon>Neognathae</taxon>
        <taxon>Neoaves</taxon>
        <taxon>Telluraves</taxon>
        <taxon>Australaves</taxon>
        <taxon>Passeriformes</taxon>
        <taxon>Turdidae</taxon>
        <taxon>Catharus</taxon>
    </lineage>
</organism>
<evidence type="ECO:0000256" key="1">
    <source>
        <dbReference type="ARBA" id="ARBA00008532"/>
    </source>
</evidence>
<accession>A0A8C3U7T1</accession>
<feature type="compositionally biased region" description="Pro residues" evidence="3">
    <location>
        <begin position="106"/>
        <end position="117"/>
    </location>
</feature>
<comment type="similarity">
    <text evidence="1">Belongs to the DDAH family.</text>
</comment>
<protein>
    <submittedName>
        <fullName evidence="4">Uncharacterized protein</fullName>
    </submittedName>
</protein>
<keyword evidence="2" id="KW-0378">Hydrolase</keyword>
<dbReference type="AlphaFoldDB" id="A0A8C3U7T1"/>
<feature type="compositionally biased region" description="Basic residues" evidence="3">
    <location>
        <begin position="90"/>
        <end position="102"/>
    </location>
</feature>
<dbReference type="InterPro" id="IPR033199">
    <property type="entry name" value="DDAH-like"/>
</dbReference>
<dbReference type="Ensembl" id="ENSCUST00005010997.1">
    <property type="protein sequence ID" value="ENSCUSP00005010550.1"/>
    <property type="gene ID" value="ENSCUSG00005006764.1"/>
</dbReference>
<dbReference type="Gene3D" id="3.75.10.10">
    <property type="entry name" value="L-arginine/glycine Amidinotransferase, Chain A"/>
    <property type="match status" value="1"/>
</dbReference>
<feature type="region of interest" description="Disordered" evidence="3">
    <location>
        <begin position="87"/>
        <end position="175"/>
    </location>
</feature>
<dbReference type="SUPFAM" id="SSF55909">
    <property type="entry name" value="Pentein"/>
    <property type="match status" value="1"/>
</dbReference>
<dbReference type="PANTHER" id="PTHR12737">
    <property type="entry name" value="DIMETHYLARGININE DIMETHYLAMINOHYDROLASE"/>
    <property type="match status" value="1"/>
</dbReference>
<dbReference type="PANTHER" id="PTHR12737:SF16">
    <property type="entry name" value="N(G),N(G)-DIMETHYLARGININE DIMETHYLAMINOHYDROLASE 2"/>
    <property type="match status" value="1"/>
</dbReference>
<evidence type="ECO:0000313" key="5">
    <source>
        <dbReference type="Proteomes" id="UP000694563"/>
    </source>
</evidence>
<evidence type="ECO:0000256" key="3">
    <source>
        <dbReference type="SAM" id="MobiDB-lite"/>
    </source>
</evidence>
<reference evidence="4" key="3">
    <citation type="submission" date="2025-09" db="UniProtKB">
        <authorList>
            <consortium name="Ensembl"/>
        </authorList>
    </citation>
    <scope>IDENTIFICATION</scope>
</reference>
<proteinExistence type="inferred from homology"/>
<evidence type="ECO:0000313" key="4">
    <source>
        <dbReference type="Ensembl" id="ENSCUSP00005010550.1"/>
    </source>
</evidence>
<dbReference type="GO" id="GO:0016787">
    <property type="term" value="F:hydrolase activity"/>
    <property type="evidence" value="ECO:0007669"/>
    <property type="project" value="UniProtKB-KW"/>
</dbReference>
<reference evidence="4" key="1">
    <citation type="submission" date="2020-10" db="EMBL/GenBank/DDBJ databases">
        <title>Catharus ustulatus (Swainson's thrush) genome, bCatUst1, primary haplotype v2.</title>
        <authorList>
            <person name="Delmore K."/>
            <person name="Vafadar M."/>
            <person name="Formenti G."/>
            <person name="Chow W."/>
            <person name="Pelan S."/>
            <person name="Howe K."/>
            <person name="Rhie A."/>
            <person name="Mountcastle J."/>
            <person name="Haase B."/>
            <person name="Fedrigo O."/>
            <person name="Jarvis E.D."/>
        </authorList>
    </citation>
    <scope>NUCLEOTIDE SEQUENCE [LARGE SCALE GENOMIC DNA]</scope>
</reference>
<sequence>MTPPNPLPPPPLQLCVLSVTDEGAALDGGDVLFTVQEFFVGISPWTNLRGAKAVADAFRDFTVSMVPVGHLKGFLSMADPQTIAHSCSHGARRALRPKKHRDPRIPPKIPMRPPKGPPKNSMTPLKGTAPKNPPEILKNLLRDPQNSPETPQGDPKKLNETPEQALKFSREPKNP</sequence>